<dbReference type="EMBL" id="CP003644">
    <property type="protein sequence ID" value="AFZ28506.1"/>
    <property type="molecule type" value="Genomic_DNA"/>
</dbReference>
<keyword evidence="1" id="KW-0812">Transmembrane</keyword>
<evidence type="ECO:0000313" key="3">
    <source>
        <dbReference type="Proteomes" id="UP000010475"/>
    </source>
</evidence>
<gene>
    <name evidence="2" type="ORF">Cylst_6269</name>
</gene>
<name>K9X8V1_9NOST</name>
<geneLocation type="plasmid" evidence="2 3">
    <name>pCYLST.02</name>
</geneLocation>
<organism evidence="2 3">
    <name type="scientific">Cylindrospermum stagnale PCC 7417</name>
    <dbReference type="NCBI Taxonomy" id="56107"/>
    <lineage>
        <taxon>Bacteria</taxon>
        <taxon>Bacillati</taxon>
        <taxon>Cyanobacteriota</taxon>
        <taxon>Cyanophyceae</taxon>
        <taxon>Nostocales</taxon>
        <taxon>Nostocaceae</taxon>
        <taxon>Cylindrospermum</taxon>
    </lineage>
</organism>
<feature type="transmembrane region" description="Helical" evidence="1">
    <location>
        <begin position="88"/>
        <end position="108"/>
    </location>
</feature>
<feature type="transmembrane region" description="Helical" evidence="1">
    <location>
        <begin position="64"/>
        <end position="82"/>
    </location>
</feature>
<evidence type="ECO:0000256" key="1">
    <source>
        <dbReference type="SAM" id="Phobius"/>
    </source>
</evidence>
<evidence type="ECO:0000313" key="2">
    <source>
        <dbReference type="EMBL" id="AFZ28506.1"/>
    </source>
</evidence>
<reference evidence="2 3" key="1">
    <citation type="submission" date="2012-06" db="EMBL/GenBank/DDBJ databases">
        <title>Finished plasmid 2 of genome of Cylindrospermum stagnale PCC 7417.</title>
        <authorList>
            <consortium name="US DOE Joint Genome Institute"/>
            <person name="Gugger M."/>
            <person name="Coursin T."/>
            <person name="Rippka R."/>
            <person name="Tandeau De Marsac N."/>
            <person name="Huntemann M."/>
            <person name="Wei C.-L."/>
            <person name="Han J."/>
            <person name="Detter J.C."/>
            <person name="Han C."/>
            <person name="Tapia R."/>
            <person name="Davenport K."/>
            <person name="Daligault H."/>
            <person name="Erkkila T."/>
            <person name="Gu W."/>
            <person name="Munk A.C.C."/>
            <person name="Teshima H."/>
            <person name="Xu Y."/>
            <person name="Chain P."/>
            <person name="Chen A."/>
            <person name="Krypides N."/>
            <person name="Mavromatis K."/>
            <person name="Markowitz V."/>
            <person name="Szeto E."/>
            <person name="Ivanova N."/>
            <person name="Mikhailova N."/>
            <person name="Ovchinnikova G."/>
            <person name="Pagani I."/>
            <person name="Pati A."/>
            <person name="Goodwin L."/>
            <person name="Peters L."/>
            <person name="Pitluck S."/>
            <person name="Woyke T."/>
            <person name="Kerfeld C."/>
        </authorList>
    </citation>
    <scope>NUCLEOTIDE SEQUENCE [LARGE SCALE GENOMIC DNA]</scope>
    <source>
        <strain evidence="2 3">PCC 7417</strain>
        <plasmid evidence="3">Plasmid pCYLST.02</plasmid>
    </source>
</reference>
<dbReference type="HOGENOM" id="CLU_145835_0_0_3"/>
<proteinExistence type="predicted"/>
<keyword evidence="3" id="KW-1185">Reference proteome</keyword>
<sequence length="143" mass="16219">MQIICPKCKSDNCRKLSLIHQENVIHSTGIIRGSIGSKSTAAYKNETKTTSLGKTVAPPGKPKSNIILILKTIFIAWGSIVLCTVFKAFFLLQLLLFIVLPLYSFLAFKKNILYSRKYPKLQKKWEDSFMCQRCGNIFDNIEV</sequence>
<protein>
    <submittedName>
        <fullName evidence="2">Uncharacterized protein</fullName>
    </submittedName>
</protein>
<accession>K9X8V1</accession>
<dbReference type="AlphaFoldDB" id="K9X8V1"/>
<dbReference type="KEGG" id="csg:Cylst_6269"/>
<keyword evidence="1" id="KW-0472">Membrane</keyword>
<dbReference type="Proteomes" id="UP000010475">
    <property type="component" value="Plasmid pCYLST.02"/>
</dbReference>
<keyword evidence="2" id="KW-0614">Plasmid</keyword>
<keyword evidence="1" id="KW-1133">Transmembrane helix</keyword>